<dbReference type="AlphaFoldDB" id="A0A0F9P3K3"/>
<organism evidence="1">
    <name type="scientific">marine sediment metagenome</name>
    <dbReference type="NCBI Taxonomy" id="412755"/>
    <lineage>
        <taxon>unclassified sequences</taxon>
        <taxon>metagenomes</taxon>
        <taxon>ecological metagenomes</taxon>
    </lineage>
</organism>
<sequence>MRPLRGVRFVYRCARGEIWHTWAIERWLRARHFVYRALRVKAEPLLRGRVNITATWEEDKS</sequence>
<reference evidence="1" key="1">
    <citation type="journal article" date="2015" name="Nature">
        <title>Complex archaea that bridge the gap between prokaryotes and eukaryotes.</title>
        <authorList>
            <person name="Spang A."/>
            <person name="Saw J.H."/>
            <person name="Jorgensen S.L."/>
            <person name="Zaremba-Niedzwiedzka K."/>
            <person name="Martijn J."/>
            <person name="Lind A.E."/>
            <person name="van Eijk R."/>
            <person name="Schleper C."/>
            <person name="Guy L."/>
            <person name="Ettema T.J."/>
        </authorList>
    </citation>
    <scope>NUCLEOTIDE SEQUENCE</scope>
</reference>
<proteinExistence type="predicted"/>
<evidence type="ECO:0000313" key="1">
    <source>
        <dbReference type="EMBL" id="KKM88047.1"/>
    </source>
</evidence>
<gene>
    <name evidence="1" type="ORF">LCGC14_1262650</name>
</gene>
<accession>A0A0F9P3K3</accession>
<dbReference type="EMBL" id="LAZR01007013">
    <property type="protein sequence ID" value="KKM88047.1"/>
    <property type="molecule type" value="Genomic_DNA"/>
</dbReference>
<protein>
    <submittedName>
        <fullName evidence="1">Uncharacterized protein</fullName>
    </submittedName>
</protein>
<name>A0A0F9P3K3_9ZZZZ</name>
<comment type="caution">
    <text evidence="1">The sequence shown here is derived from an EMBL/GenBank/DDBJ whole genome shotgun (WGS) entry which is preliminary data.</text>
</comment>